<dbReference type="PROSITE" id="PS00497">
    <property type="entry name" value="TYROSINASE_1"/>
    <property type="match status" value="1"/>
</dbReference>
<feature type="domain" description="Tyrosinase copper-binding" evidence="3">
    <location>
        <begin position="113"/>
        <end position="130"/>
    </location>
</feature>
<dbReference type="PROSITE" id="PS00498">
    <property type="entry name" value="TYROSINASE_2"/>
    <property type="match status" value="1"/>
</dbReference>
<evidence type="ECO:0000259" key="4">
    <source>
        <dbReference type="PROSITE" id="PS00498"/>
    </source>
</evidence>
<dbReference type="InterPro" id="IPR008922">
    <property type="entry name" value="Di-copper_centre_dom_sf"/>
</dbReference>
<sequence length="375" mass="40982">MKLSSVLVAALATTTSAKPKPQEVDSLAAQGLHKLEAYYSKNALPNPKTCTLDNVAVRREWSTLSKSERHSYIDAVKCLAKLPAKTPAAIASGAKSRYDDLVVTHIQQAFTIHGTANFLTWHRYYTWAFEQMLRKECGYKGYQPYYNWGYWADNPKASPFFDGSDTSMSGDGSYVAGRSSVCFPSNEMCYIQLQPGSGVRDIPVQTDWKINMGPLAAVSQPPPKANPQPDGLGYNPRCLSRDISLQSANETRDDVVAALIRDQKDIESFQNVFGGEFAKGKMGAHVGGHNTIGGDAGSDFINSPADPAFFPHHAMVDRVYWTWQNLDLAKRKDAIAGGVSGVGDGGARGTLDDVLTLGDNPKKYSSYTRQDDSFT</sequence>
<dbReference type="RefSeq" id="XP_069311675.1">
    <property type="nucleotide sequence ID" value="XM_069446724.1"/>
</dbReference>
<evidence type="ECO:0000256" key="1">
    <source>
        <dbReference type="ARBA" id="ARBA00022723"/>
    </source>
</evidence>
<dbReference type="Pfam" id="PF00264">
    <property type="entry name" value="Tyrosinase"/>
    <property type="match status" value="1"/>
</dbReference>
<keyword evidence="6" id="KW-1185">Reference proteome</keyword>
<comment type="caution">
    <text evidence="5">The sequence shown here is derived from an EMBL/GenBank/DDBJ whole genome shotgun (WGS) entry which is preliminary data.</text>
</comment>
<protein>
    <recommendedName>
        <fullName evidence="3 4">Tyrosinase copper-binding domain-containing protein</fullName>
    </recommendedName>
</protein>
<evidence type="ECO:0000256" key="2">
    <source>
        <dbReference type="SAM" id="SignalP"/>
    </source>
</evidence>
<organism evidence="5 6">
    <name type="scientific">Alternaria dauci</name>
    <dbReference type="NCBI Taxonomy" id="48095"/>
    <lineage>
        <taxon>Eukaryota</taxon>
        <taxon>Fungi</taxon>
        <taxon>Dikarya</taxon>
        <taxon>Ascomycota</taxon>
        <taxon>Pezizomycotina</taxon>
        <taxon>Dothideomycetes</taxon>
        <taxon>Pleosporomycetidae</taxon>
        <taxon>Pleosporales</taxon>
        <taxon>Pleosporineae</taxon>
        <taxon>Pleosporaceae</taxon>
        <taxon>Alternaria</taxon>
        <taxon>Alternaria sect. Porri</taxon>
    </lineage>
</organism>
<dbReference type="Gene3D" id="1.10.1280.10">
    <property type="entry name" value="Di-copper center containing domain from catechol oxidase"/>
    <property type="match status" value="1"/>
</dbReference>
<dbReference type="Proteomes" id="UP001578633">
    <property type="component" value="Chromosome 1"/>
</dbReference>
<accession>A0ABR3UXA4</accession>
<evidence type="ECO:0000313" key="6">
    <source>
        <dbReference type="Proteomes" id="UP001578633"/>
    </source>
</evidence>
<dbReference type="InterPro" id="IPR002227">
    <property type="entry name" value="Tyrosinase_Cu-bd"/>
</dbReference>
<keyword evidence="2" id="KW-0732">Signal</keyword>
<feature type="chain" id="PRO_5045713482" description="Tyrosinase copper-binding domain-containing protein" evidence="2">
    <location>
        <begin position="18"/>
        <end position="375"/>
    </location>
</feature>
<evidence type="ECO:0000259" key="3">
    <source>
        <dbReference type="PROSITE" id="PS00497"/>
    </source>
</evidence>
<reference evidence="5 6" key="1">
    <citation type="submission" date="2024-09" db="EMBL/GenBank/DDBJ databases">
        <title>T2T genomes of carrot and Alternaria dauci and their utility for understanding host-pathogen interaction during carrot leaf blight disease.</title>
        <authorList>
            <person name="Liu W."/>
            <person name="Xu S."/>
            <person name="Ou C."/>
            <person name="Liu X."/>
            <person name="Zhuang F."/>
            <person name="Deng X.W."/>
        </authorList>
    </citation>
    <scope>NUCLEOTIDE SEQUENCE [LARGE SCALE GENOMIC DNA]</scope>
    <source>
        <strain evidence="5 6">A2016</strain>
    </source>
</reference>
<dbReference type="PANTHER" id="PTHR11474">
    <property type="entry name" value="TYROSINASE FAMILY MEMBER"/>
    <property type="match status" value="1"/>
</dbReference>
<dbReference type="PANTHER" id="PTHR11474:SF116">
    <property type="entry name" value="TYROSINASE"/>
    <property type="match status" value="1"/>
</dbReference>
<evidence type="ECO:0000313" key="5">
    <source>
        <dbReference type="EMBL" id="KAL1801091.1"/>
    </source>
</evidence>
<dbReference type="PRINTS" id="PR00092">
    <property type="entry name" value="TYROSINASE"/>
</dbReference>
<feature type="signal peptide" evidence="2">
    <location>
        <begin position="1"/>
        <end position="17"/>
    </location>
</feature>
<keyword evidence="1" id="KW-0479">Metal-binding</keyword>
<dbReference type="SUPFAM" id="SSF48056">
    <property type="entry name" value="Di-copper centre-containing domain"/>
    <property type="match status" value="1"/>
</dbReference>
<dbReference type="GeneID" id="96081755"/>
<dbReference type="InterPro" id="IPR050316">
    <property type="entry name" value="Tyrosinase/Hemocyanin"/>
</dbReference>
<feature type="domain" description="Tyrosinase copper-binding" evidence="4">
    <location>
        <begin position="306"/>
        <end position="317"/>
    </location>
</feature>
<gene>
    <name evidence="5" type="ORF">ACET3X_001433</name>
</gene>
<name>A0ABR3UXA4_9PLEO</name>
<proteinExistence type="predicted"/>
<dbReference type="EMBL" id="JBHGVX010000001">
    <property type="protein sequence ID" value="KAL1801091.1"/>
    <property type="molecule type" value="Genomic_DNA"/>
</dbReference>